<reference evidence="14 15" key="1">
    <citation type="submission" date="2018-11" db="EMBL/GenBank/DDBJ databases">
        <title>Genome sequencing of Lautropia sp. KCOM 2505 (= ChDC F240).</title>
        <authorList>
            <person name="Kook J.-K."/>
            <person name="Park S.-N."/>
            <person name="Lim Y.K."/>
        </authorList>
    </citation>
    <scope>NUCLEOTIDE SEQUENCE [LARGE SCALE GENOMIC DNA]</scope>
    <source>
        <strain evidence="14 15">KCOM 2505</strain>
    </source>
</reference>
<protein>
    <recommendedName>
        <fullName evidence="3 12">Thymidylate kinase</fullName>
        <ecNumber evidence="2 12">2.7.4.9</ecNumber>
    </recommendedName>
    <alternativeName>
        <fullName evidence="9 12">dTMP kinase</fullName>
    </alternativeName>
</protein>
<gene>
    <name evidence="12" type="primary">tmk</name>
    <name evidence="14" type="ORF">EHV23_07465</name>
</gene>
<dbReference type="NCBIfam" id="TIGR00041">
    <property type="entry name" value="DTMP_kinase"/>
    <property type="match status" value="1"/>
</dbReference>
<evidence type="ECO:0000256" key="8">
    <source>
        <dbReference type="ARBA" id="ARBA00022840"/>
    </source>
</evidence>
<dbReference type="InterPro" id="IPR018095">
    <property type="entry name" value="Thymidylate_kin_CS"/>
</dbReference>
<dbReference type="EC" id="2.7.4.9" evidence="2 12"/>
<name>A0A3R8MZC8_9BURK</name>
<comment type="function">
    <text evidence="11 12">Phosphorylation of dTMP to form dTDP in both de novo and salvage pathways of dTTP synthesis.</text>
</comment>
<dbReference type="HAMAP" id="MF_00165">
    <property type="entry name" value="Thymidylate_kinase"/>
    <property type="match status" value="1"/>
</dbReference>
<evidence type="ECO:0000256" key="5">
    <source>
        <dbReference type="ARBA" id="ARBA00022727"/>
    </source>
</evidence>
<keyword evidence="4 12" id="KW-0808">Transferase</keyword>
<dbReference type="GO" id="GO:0006233">
    <property type="term" value="P:dTDP biosynthetic process"/>
    <property type="evidence" value="ECO:0007669"/>
    <property type="project" value="InterPro"/>
</dbReference>
<dbReference type="InterPro" id="IPR018094">
    <property type="entry name" value="Thymidylate_kinase"/>
</dbReference>
<comment type="caution">
    <text evidence="14">The sequence shown here is derived from an EMBL/GenBank/DDBJ whole genome shotgun (WGS) entry which is preliminary data.</text>
</comment>
<dbReference type="EMBL" id="RRUE01000001">
    <property type="protein sequence ID" value="RRN45937.1"/>
    <property type="molecule type" value="Genomic_DNA"/>
</dbReference>
<dbReference type="SUPFAM" id="SSF52540">
    <property type="entry name" value="P-loop containing nucleoside triphosphate hydrolases"/>
    <property type="match status" value="1"/>
</dbReference>
<dbReference type="InterPro" id="IPR027417">
    <property type="entry name" value="P-loop_NTPase"/>
</dbReference>
<dbReference type="RefSeq" id="WP_125095363.1">
    <property type="nucleotide sequence ID" value="NZ_RRUE01000001.1"/>
</dbReference>
<dbReference type="CDD" id="cd01672">
    <property type="entry name" value="TMPK"/>
    <property type="match status" value="1"/>
</dbReference>
<dbReference type="PANTHER" id="PTHR10344:SF4">
    <property type="entry name" value="UMP-CMP KINASE 2, MITOCHONDRIAL"/>
    <property type="match status" value="1"/>
</dbReference>
<evidence type="ECO:0000256" key="6">
    <source>
        <dbReference type="ARBA" id="ARBA00022741"/>
    </source>
</evidence>
<feature type="domain" description="Thymidylate kinase-like" evidence="13">
    <location>
        <begin position="11"/>
        <end position="192"/>
    </location>
</feature>
<evidence type="ECO:0000256" key="1">
    <source>
        <dbReference type="ARBA" id="ARBA00009776"/>
    </source>
</evidence>
<keyword evidence="7 12" id="KW-0418">Kinase</keyword>
<comment type="catalytic activity">
    <reaction evidence="10 12">
        <text>dTMP + ATP = dTDP + ADP</text>
        <dbReference type="Rhea" id="RHEA:13517"/>
        <dbReference type="ChEBI" id="CHEBI:30616"/>
        <dbReference type="ChEBI" id="CHEBI:58369"/>
        <dbReference type="ChEBI" id="CHEBI:63528"/>
        <dbReference type="ChEBI" id="CHEBI:456216"/>
        <dbReference type="EC" id="2.7.4.9"/>
    </reaction>
</comment>
<dbReference type="Proteomes" id="UP000270261">
    <property type="component" value="Unassembled WGS sequence"/>
</dbReference>
<dbReference type="GO" id="GO:0005524">
    <property type="term" value="F:ATP binding"/>
    <property type="evidence" value="ECO:0007669"/>
    <property type="project" value="UniProtKB-UniRule"/>
</dbReference>
<dbReference type="PROSITE" id="PS01331">
    <property type="entry name" value="THYMIDYLATE_KINASE"/>
    <property type="match status" value="1"/>
</dbReference>
<evidence type="ECO:0000256" key="4">
    <source>
        <dbReference type="ARBA" id="ARBA00022679"/>
    </source>
</evidence>
<proteinExistence type="inferred from homology"/>
<evidence type="ECO:0000256" key="7">
    <source>
        <dbReference type="ARBA" id="ARBA00022777"/>
    </source>
</evidence>
<dbReference type="AlphaFoldDB" id="A0A3R8MZC8"/>
<dbReference type="Gene3D" id="3.40.50.300">
    <property type="entry name" value="P-loop containing nucleotide triphosphate hydrolases"/>
    <property type="match status" value="1"/>
</dbReference>
<evidence type="ECO:0000256" key="12">
    <source>
        <dbReference type="HAMAP-Rule" id="MF_00165"/>
    </source>
</evidence>
<dbReference type="GO" id="GO:0006235">
    <property type="term" value="P:dTTP biosynthetic process"/>
    <property type="evidence" value="ECO:0007669"/>
    <property type="project" value="UniProtKB-UniRule"/>
</dbReference>
<keyword evidence="8 12" id="KW-0067">ATP-binding</keyword>
<dbReference type="GO" id="GO:0005829">
    <property type="term" value="C:cytosol"/>
    <property type="evidence" value="ECO:0007669"/>
    <property type="project" value="TreeGrafter"/>
</dbReference>
<accession>A0A3R8MZC8</accession>
<evidence type="ECO:0000313" key="14">
    <source>
        <dbReference type="EMBL" id="RRN45937.1"/>
    </source>
</evidence>
<evidence type="ECO:0000256" key="3">
    <source>
        <dbReference type="ARBA" id="ARBA00017144"/>
    </source>
</evidence>
<sequence length="212" mass="22999">MKHKQGCFISFEGIDGAGKSTHVDACVQWLQGRGEQVTLTREPGGSPLAETLRGLLLAQDMQPDTEALLAFAARSDHLQRVIRPALAAGGWVVCDRFTDSTFAYQGGGSGVDTTRLAQLEAWVQGGLSPVRTYLFDLPPEVAAARRAAVRAADRFEARELDYFARVRQTYLDRVAADPGRFFVLDATATPDVVGARLLADLAGVHARWREGA</sequence>
<evidence type="ECO:0000256" key="10">
    <source>
        <dbReference type="ARBA" id="ARBA00048743"/>
    </source>
</evidence>
<comment type="similarity">
    <text evidence="1 12">Belongs to the thymidylate kinase family.</text>
</comment>
<dbReference type="OrthoDB" id="9774907at2"/>
<keyword evidence="6 12" id="KW-0547">Nucleotide-binding</keyword>
<feature type="binding site" evidence="12">
    <location>
        <begin position="13"/>
        <end position="20"/>
    </location>
    <ligand>
        <name>ATP</name>
        <dbReference type="ChEBI" id="CHEBI:30616"/>
    </ligand>
</feature>
<dbReference type="InterPro" id="IPR039430">
    <property type="entry name" value="Thymidylate_kin-like_dom"/>
</dbReference>
<keyword evidence="15" id="KW-1185">Reference proteome</keyword>
<dbReference type="GO" id="GO:0006227">
    <property type="term" value="P:dUDP biosynthetic process"/>
    <property type="evidence" value="ECO:0007669"/>
    <property type="project" value="TreeGrafter"/>
</dbReference>
<evidence type="ECO:0000313" key="15">
    <source>
        <dbReference type="Proteomes" id="UP000270261"/>
    </source>
</evidence>
<dbReference type="GO" id="GO:0004798">
    <property type="term" value="F:dTMP kinase activity"/>
    <property type="evidence" value="ECO:0007669"/>
    <property type="project" value="UniProtKB-UniRule"/>
</dbReference>
<dbReference type="FunFam" id="3.40.50.300:FF:000225">
    <property type="entry name" value="Thymidylate kinase"/>
    <property type="match status" value="1"/>
</dbReference>
<evidence type="ECO:0000259" key="13">
    <source>
        <dbReference type="Pfam" id="PF02223"/>
    </source>
</evidence>
<evidence type="ECO:0000256" key="9">
    <source>
        <dbReference type="ARBA" id="ARBA00029962"/>
    </source>
</evidence>
<evidence type="ECO:0000256" key="11">
    <source>
        <dbReference type="ARBA" id="ARBA00057735"/>
    </source>
</evidence>
<evidence type="ECO:0000256" key="2">
    <source>
        <dbReference type="ARBA" id="ARBA00012980"/>
    </source>
</evidence>
<dbReference type="PANTHER" id="PTHR10344">
    <property type="entry name" value="THYMIDYLATE KINASE"/>
    <property type="match status" value="1"/>
</dbReference>
<keyword evidence="5 12" id="KW-0545">Nucleotide biosynthesis</keyword>
<organism evidence="14 15">
    <name type="scientific">Lautropia dentalis</name>
    <dbReference type="NCBI Taxonomy" id="2490857"/>
    <lineage>
        <taxon>Bacteria</taxon>
        <taxon>Pseudomonadati</taxon>
        <taxon>Pseudomonadota</taxon>
        <taxon>Betaproteobacteria</taxon>
        <taxon>Burkholderiales</taxon>
        <taxon>Burkholderiaceae</taxon>
        <taxon>Lautropia</taxon>
    </lineage>
</organism>
<dbReference type="Pfam" id="PF02223">
    <property type="entry name" value="Thymidylate_kin"/>
    <property type="match status" value="1"/>
</dbReference>